<feature type="domain" description="Peptide chain release factor" evidence="4">
    <location>
        <begin position="1"/>
        <end position="65"/>
    </location>
</feature>
<dbReference type="Proteomes" id="UP000177382">
    <property type="component" value="Unassembled WGS sequence"/>
</dbReference>
<dbReference type="InterPro" id="IPR000352">
    <property type="entry name" value="Pep_chain_release_fac_I"/>
</dbReference>
<protein>
    <recommendedName>
        <fullName evidence="4">Peptide chain release factor domain-containing protein</fullName>
    </recommendedName>
</protein>
<dbReference type="InterPro" id="IPR005139">
    <property type="entry name" value="PCRF"/>
</dbReference>
<organism evidence="5 6">
    <name type="scientific">Candidatus Woesebacteria bacterium RBG_16_42_24</name>
    <dbReference type="NCBI Taxonomy" id="1802485"/>
    <lineage>
        <taxon>Bacteria</taxon>
        <taxon>Candidatus Woeseibacteriota</taxon>
    </lineage>
</organism>
<evidence type="ECO:0000256" key="1">
    <source>
        <dbReference type="ARBA" id="ARBA00010835"/>
    </source>
</evidence>
<dbReference type="InterPro" id="IPR045853">
    <property type="entry name" value="Pep_chain_release_fac_I_sf"/>
</dbReference>
<dbReference type="AlphaFoldDB" id="A0A1F7XKN3"/>
<keyword evidence="3" id="KW-0648">Protein biosynthesis</keyword>
<dbReference type="PANTHER" id="PTHR43804">
    <property type="entry name" value="LD18447P"/>
    <property type="match status" value="1"/>
</dbReference>
<reference evidence="5 6" key="1">
    <citation type="journal article" date="2016" name="Nat. Commun.">
        <title>Thousands of microbial genomes shed light on interconnected biogeochemical processes in an aquifer system.</title>
        <authorList>
            <person name="Anantharaman K."/>
            <person name="Brown C.T."/>
            <person name="Hug L.A."/>
            <person name="Sharon I."/>
            <person name="Castelle C.J."/>
            <person name="Probst A.J."/>
            <person name="Thomas B.C."/>
            <person name="Singh A."/>
            <person name="Wilkins M.J."/>
            <person name="Karaoz U."/>
            <person name="Brodie E.L."/>
            <person name="Williams K.H."/>
            <person name="Hubbard S.S."/>
            <person name="Banfield J.F."/>
        </authorList>
    </citation>
    <scope>NUCLEOTIDE SEQUENCE [LARGE SCALE GENOMIC DNA]</scope>
</reference>
<dbReference type="Gene3D" id="3.30.70.1660">
    <property type="match status" value="2"/>
</dbReference>
<proteinExistence type="inferred from homology"/>
<evidence type="ECO:0000313" key="6">
    <source>
        <dbReference type="Proteomes" id="UP000177382"/>
    </source>
</evidence>
<dbReference type="SMART" id="SM00937">
    <property type="entry name" value="PCRF"/>
    <property type="match status" value="1"/>
</dbReference>
<dbReference type="GO" id="GO:0003747">
    <property type="term" value="F:translation release factor activity"/>
    <property type="evidence" value="ECO:0007669"/>
    <property type="project" value="InterPro"/>
</dbReference>
<dbReference type="InterPro" id="IPR050057">
    <property type="entry name" value="Prokaryotic/Mito_RF"/>
</dbReference>
<dbReference type="STRING" id="1802485.A2V97_01720"/>
<gene>
    <name evidence="5" type="ORF">A2V97_01720</name>
</gene>
<keyword evidence="2" id="KW-0488">Methylation</keyword>
<dbReference type="Pfam" id="PF00472">
    <property type="entry name" value="RF-1"/>
    <property type="match status" value="1"/>
</dbReference>
<accession>A0A1F7XKN3</accession>
<name>A0A1F7XKN3_9BACT</name>
<dbReference type="GO" id="GO:0005737">
    <property type="term" value="C:cytoplasm"/>
    <property type="evidence" value="ECO:0007669"/>
    <property type="project" value="UniProtKB-ARBA"/>
</dbReference>
<evidence type="ECO:0000313" key="5">
    <source>
        <dbReference type="EMBL" id="OGM15329.1"/>
    </source>
</evidence>
<comment type="similarity">
    <text evidence="1">Belongs to the prokaryotic/mitochondrial release factor family.</text>
</comment>
<evidence type="ECO:0000259" key="4">
    <source>
        <dbReference type="SMART" id="SM00937"/>
    </source>
</evidence>
<evidence type="ECO:0000256" key="3">
    <source>
        <dbReference type="ARBA" id="ARBA00022917"/>
    </source>
</evidence>
<comment type="caution">
    <text evidence="5">The sequence shown here is derived from an EMBL/GenBank/DDBJ whole genome shotgun (WGS) entry which is preliminary data.</text>
</comment>
<dbReference type="Gene3D" id="3.30.160.20">
    <property type="match status" value="1"/>
</dbReference>
<evidence type="ECO:0000256" key="2">
    <source>
        <dbReference type="ARBA" id="ARBA00022481"/>
    </source>
</evidence>
<sequence length="233" mass="26644">MNNQLQTLYIEIRGATGGDEAKNWGSDLLRMYLRYAGRRGWKVFPVDVNVIKITGAGVYDELKNESGVHRVQRIPTTERRGRIHTSTATVVVLPEIRESEVTINPSDLEIQFFHSSSQGGQNVQKVSTAVRLIHKPTGIVVSAQRERFQEQNRKIAMDLLRAKLWELKEAEKEKTIAGYRSVIGRGMRAEKIRTYNFPQDRVSDHRINKSWHNLEAVVNGELDKIVELARLLQ</sequence>
<dbReference type="EMBL" id="MGFX01000006">
    <property type="protein sequence ID" value="OGM15329.1"/>
    <property type="molecule type" value="Genomic_DNA"/>
</dbReference>
<dbReference type="PANTHER" id="PTHR43804:SF7">
    <property type="entry name" value="LD18447P"/>
    <property type="match status" value="1"/>
</dbReference>
<dbReference type="Pfam" id="PF03462">
    <property type="entry name" value="PCRF"/>
    <property type="match status" value="1"/>
</dbReference>
<dbReference type="SUPFAM" id="SSF75620">
    <property type="entry name" value="Release factor"/>
    <property type="match status" value="1"/>
</dbReference>